<keyword evidence="2" id="KW-1185">Reference proteome</keyword>
<reference evidence="1 2" key="1">
    <citation type="submission" date="2013-02" db="EMBL/GenBank/DDBJ databases">
        <title>Genome sequence of Clostridium saccharoperbutylacetonicum N1-4(HMT).</title>
        <authorList>
            <person name="Poehlein A."/>
            <person name="Daniel R."/>
        </authorList>
    </citation>
    <scope>NUCLEOTIDE SEQUENCE [LARGE SCALE GENOMIC DNA]</scope>
    <source>
        <strain evidence="2">N1-4(HMT)</strain>
    </source>
</reference>
<protein>
    <submittedName>
        <fullName evidence="1">Phage XkdN-like protein</fullName>
    </submittedName>
</protein>
<dbReference type="Pfam" id="PF08890">
    <property type="entry name" value="Phage_TAC_5"/>
    <property type="match status" value="1"/>
</dbReference>
<dbReference type="PATRIC" id="fig|931276.5.peg.735"/>
<dbReference type="HOGENOM" id="CLU_114419_3_0_9"/>
<evidence type="ECO:0000313" key="2">
    <source>
        <dbReference type="Proteomes" id="UP000011728"/>
    </source>
</evidence>
<dbReference type="EMBL" id="CP004121">
    <property type="protein sequence ID" value="AGF54558.1"/>
    <property type="molecule type" value="Genomic_DNA"/>
</dbReference>
<dbReference type="InterPro" id="IPR038559">
    <property type="entry name" value="XkdN-like_sf"/>
</dbReference>
<dbReference type="AlphaFoldDB" id="M1MDU2"/>
<sequence length="138" mass="15733">MSNNFEEFLMESFEETRETEREVTLGGKKKLMKFKPISADLGDKLRKKNRKVKLVKGQRIIETDQDNYISDLIIETTTCPDLKNSKLQASWGVMGAVELLDAMKAKMKDGEFSEWSTIVSEVNGYDKSTSELVEEAKN</sequence>
<dbReference type="OrthoDB" id="1807498at2"/>
<dbReference type="STRING" id="36745.CLSAP_08190"/>
<evidence type="ECO:0000313" key="1">
    <source>
        <dbReference type="EMBL" id="AGF54558.1"/>
    </source>
</evidence>
<dbReference type="Gene3D" id="3.30.2220.30">
    <property type="match status" value="1"/>
</dbReference>
<dbReference type="InterPro" id="IPR014986">
    <property type="entry name" value="XkdN-like"/>
</dbReference>
<accession>M1MDU2</accession>
<proteinExistence type="predicted"/>
<dbReference type="KEGG" id="csr:Cspa_c07810"/>
<dbReference type="eggNOG" id="ENOG50334J1">
    <property type="taxonomic scope" value="Bacteria"/>
</dbReference>
<gene>
    <name evidence="1" type="ORF">Cspa_c07810</name>
</gene>
<dbReference type="RefSeq" id="WP_015390884.1">
    <property type="nucleotide sequence ID" value="NC_020291.1"/>
</dbReference>
<organism evidence="1 2">
    <name type="scientific">Clostridium saccharoperbutylacetonicum N1-4(HMT)</name>
    <dbReference type="NCBI Taxonomy" id="931276"/>
    <lineage>
        <taxon>Bacteria</taxon>
        <taxon>Bacillati</taxon>
        <taxon>Bacillota</taxon>
        <taxon>Clostridia</taxon>
        <taxon>Eubacteriales</taxon>
        <taxon>Clostridiaceae</taxon>
        <taxon>Clostridium</taxon>
    </lineage>
</organism>
<dbReference type="Proteomes" id="UP000011728">
    <property type="component" value="Chromosome"/>
</dbReference>
<name>M1MDU2_9CLOT</name>